<feature type="non-terminal residue" evidence="1">
    <location>
        <position position="83"/>
    </location>
</feature>
<protein>
    <submittedName>
        <fullName evidence="1">Uncharacterized protein</fullName>
    </submittedName>
</protein>
<dbReference type="AlphaFoldDB" id="A0A227J0E8"/>
<evidence type="ECO:0000313" key="2">
    <source>
        <dbReference type="Proteomes" id="UP000214596"/>
    </source>
</evidence>
<proteinExistence type="predicted"/>
<organism evidence="1 2">
    <name type="scientific">Vibrio parahaemolyticus</name>
    <dbReference type="NCBI Taxonomy" id="670"/>
    <lineage>
        <taxon>Bacteria</taxon>
        <taxon>Pseudomonadati</taxon>
        <taxon>Pseudomonadota</taxon>
        <taxon>Gammaproteobacteria</taxon>
        <taxon>Vibrionales</taxon>
        <taxon>Vibrionaceae</taxon>
        <taxon>Vibrio</taxon>
    </lineage>
</organism>
<dbReference type="PANTHER" id="PTHR42834:SF1">
    <property type="entry name" value="ENDONUCLEASE_EXONUCLEASE_PHOSPHATASE FAMILY PROTEIN (AFU_ORTHOLOGUE AFUA_3G09210)"/>
    <property type="match status" value="1"/>
</dbReference>
<evidence type="ECO:0000313" key="1">
    <source>
        <dbReference type="EMBL" id="OXE27904.1"/>
    </source>
</evidence>
<gene>
    <name evidence="1" type="ORF">CA163_36685</name>
</gene>
<name>A0A227J0E8_VIBPH</name>
<reference evidence="1 2" key="1">
    <citation type="journal article" date="2017" name="Appl. Environ. Microbiol.">
        <title>Parallel evolution of two clades of a major Atlantic endemic Vibrio parahaemolyticus pathogen lineage by independent acquisition of related pathogenicity islands.</title>
        <authorList>
            <person name="Xu F."/>
            <person name="Gonzalez-Escalona N."/>
            <person name="Drees K.P."/>
            <person name="Sebra R.P."/>
            <person name="Cooper V.S."/>
            <person name="Jones S.H."/>
            <person name="Whistler C.A."/>
        </authorList>
    </citation>
    <scope>NUCLEOTIDE SEQUENCE [LARGE SCALE GENOMIC DNA]</scope>
    <source>
        <strain evidence="1 2">MAVP-3</strain>
    </source>
</reference>
<feature type="non-terminal residue" evidence="1">
    <location>
        <position position="1"/>
    </location>
</feature>
<dbReference type="PANTHER" id="PTHR42834">
    <property type="entry name" value="ENDONUCLEASE/EXONUCLEASE/PHOSPHATASE FAMILY PROTEIN (AFU_ORTHOLOGUE AFUA_3G09210)"/>
    <property type="match status" value="1"/>
</dbReference>
<dbReference type="EMBL" id="NIXT01004949">
    <property type="protein sequence ID" value="OXE27904.1"/>
    <property type="molecule type" value="Genomic_DNA"/>
</dbReference>
<comment type="caution">
    <text evidence="1">The sequence shown here is derived from an EMBL/GenBank/DDBJ whole genome shotgun (WGS) entry which is preliminary data.</text>
</comment>
<dbReference type="Proteomes" id="UP000214596">
    <property type="component" value="Unassembled WGS sequence"/>
</dbReference>
<accession>A0A227J0E8</accession>
<sequence>EPPAAFVCEVDGHAPTFTSIQDIQGEGASSPFIDGYPYITTEEHFVTGVVSAVTSGLTKGFYLQAIENDNNDKTSEGLFIHTN</sequence>